<feature type="region of interest" description="Disordered" evidence="1">
    <location>
        <begin position="1"/>
        <end position="135"/>
    </location>
</feature>
<accession>A0A3D8QKD7</accession>
<name>A0A3D8QKD7_9HELO</name>
<evidence type="ECO:0000256" key="1">
    <source>
        <dbReference type="SAM" id="MobiDB-lite"/>
    </source>
</evidence>
<dbReference type="EMBL" id="PDLM01000014">
    <property type="protein sequence ID" value="RDW62181.1"/>
    <property type="molecule type" value="Genomic_DNA"/>
</dbReference>
<feature type="compositionally biased region" description="Low complexity" evidence="1">
    <location>
        <begin position="79"/>
        <end position="95"/>
    </location>
</feature>
<feature type="compositionally biased region" description="Polar residues" evidence="1">
    <location>
        <begin position="30"/>
        <end position="44"/>
    </location>
</feature>
<feature type="compositionally biased region" description="Polar residues" evidence="1">
    <location>
        <begin position="99"/>
        <end position="122"/>
    </location>
</feature>
<comment type="caution">
    <text evidence="2">The sequence shown here is derived from an EMBL/GenBank/DDBJ whole genome shotgun (WGS) entry which is preliminary data.</text>
</comment>
<evidence type="ECO:0000313" key="3">
    <source>
        <dbReference type="Proteomes" id="UP000256645"/>
    </source>
</evidence>
<dbReference type="Proteomes" id="UP000256645">
    <property type="component" value="Unassembled WGS sequence"/>
</dbReference>
<proteinExistence type="predicted"/>
<organism evidence="2 3">
    <name type="scientific">Coleophoma cylindrospora</name>
    <dbReference type="NCBI Taxonomy" id="1849047"/>
    <lineage>
        <taxon>Eukaryota</taxon>
        <taxon>Fungi</taxon>
        <taxon>Dikarya</taxon>
        <taxon>Ascomycota</taxon>
        <taxon>Pezizomycotina</taxon>
        <taxon>Leotiomycetes</taxon>
        <taxon>Helotiales</taxon>
        <taxon>Dermateaceae</taxon>
        <taxon>Coleophoma</taxon>
    </lineage>
</organism>
<gene>
    <name evidence="2" type="ORF">BP6252_11614</name>
</gene>
<feature type="compositionally biased region" description="Pro residues" evidence="1">
    <location>
        <begin position="19"/>
        <end position="29"/>
    </location>
</feature>
<feature type="compositionally biased region" description="Low complexity" evidence="1">
    <location>
        <begin position="9"/>
        <end position="18"/>
    </location>
</feature>
<protein>
    <submittedName>
        <fullName evidence="2">Uncharacterized protein</fullName>
    </submittedName>
</protein>
<keyword evidence="3" id="KW-1185">Reference proteome</keyword>
<dbReference type="AlphaFoldDB" id="A0A3D8QKD7"/>
<evidence type="ECO:0000313" key="2">
    <source>
        <dbReference type="EMBL" id="RDW62181.1"/>
    </source>
</evidence>
<reference evidence="2 3" key="1">
    <citation type="journal article" date="2018" name="IMA Fungus">
        <title>IMA Genome-F 9: Draft genome sequence of Annulohypoxylon stygium, Aspergillus mulundensis, Berkeleyomyces basicola (syn. Thielaviopsis basicola), Ceratocystis smalleyi, two Cercospora beticola strains, Coleophoma cylindrospora, Fusarium fracticaudum, Phialophora cf. hyalina, and Morchella septimelata.</title>
        <authorList>
            <person name="Wingfield B.D."/>
            <person name="Bills G.F."/>
            <person name="Dong Y."/>
            <person name="Huang W."/>
            <person name="Nel W.J."/>
            <person name="Swalarsk-Parry B.S."/>
            <person name="Vaghefi N."/>
            <person name="Wilken P.M."/>
            <person name="An Z."/>
            <person name="de Beer Z.W."/>
            <person name="De Vos L."/>
            <person name="Chen L."/>
            <person name="Duong T.A."/>
            <person name="Gao Y."/>
            <person name="Hammerbacher A."/>
            <person name="Kikkert J.R."/>
            <person name="Li Y."/>
            <person name="Li H."/>
            <person name="Li K."/>
            <person name="Li Q."/>
            <person name="Liu X."/>
            <person name="Ma X."/>
            <person name="Naidoo K."/>
            <person name="Pethybridge S.J."/>
            <person name="Sun J."/>
            <person name="Steenkamp E.T."/>
            <person name="van der Nest M.A."/>
            <person name="van Wyk S."/>
            <person name="Wingfield M.J."/>
            <person name="Xiong C."/>
            <person name="Yue Q."/>
            <person name="Zhang X."/>
        </authorList>
    </citation>
    <scope>NUCLEOTIDE SEQUENCE [LARGE SCALE GENOMIC DNA]</scope>
    <source>
        <strain evidence="2 3">BP6252</strain>
    </source>
</reference>
<sequence length="154" mass="16379">MSNFDTYCLHSSSPSTYLLPPPQIHPPASPFSQGSTPVLSTPTASPHLDPLSLANQSPIDADVHTPARIVSPNTSPQPSAAALSSFDDSRLSSSAPVPSLSTGSTFAGDQLQVTTPQIWLNSPPSPGPQIHSLEQPTYPCPLCNKEFERQHELK</sequence>